<dbReference type="Proteomes" id="UP000091857">
    <property type="component" value="Chromosome 14"/>
</dbReference>
<protein>
    <submittedName>
        <fullName evidence="2">Uncharacterized protein</fullName>
    </submittedName>
</protein>
<dbReference type="PANTHER" id="PTHR33257">
    <property type="entry name" value="OS05G0165500 PROTEIN"/>
    <property type="match status" value="1"/>
</dbReference>
<dbReference type="OMA" id="CFPMHVS"/>
<dbReference type="Gramene" id="Manes.14G154200.1.v8.1">
    <property type="protein sequence ID" value="Manes.14G154200.1.v8.1.CDS.1"/>
    <property type="gene ID" value="Manes.14G154200.v8.1"/>
</dbReference>
<evidence type="ECO:0000256" key="1">
    <source>
        <dbReference type="SAM" id="MobiDB-lite"/>
    </source>
</evidence>
<organism evidence="2 3">
    <name type="scientific">Manihot esculenta</name>
    <name type="common">Cassava</name>
    <name type="synonym">Jatropha manihot</name>
    <dbReference type="NCBI Taxonomy" id="3983"/>
    <lineage>
        <taxon>Eukaryota</taxon>
        <taxon>Viridiplantae</taxon>
        <taxon>Streptophyta</taxon>
        <taxon>Embryophyta</taxon>
        <taxon>Tracheophyta</taxon>
        <taxon>Spermatophyta</taxon>
        <taxon>Magnoliopsida</taxon>
        <taxon>eudicotyledons</taxon>
        <taxon>Gunneridae</taxon>
        <taxon>Pentapetalae</taxon>
        <taxon>rosids</taxon>
        <taxon>fabids</taxon>
        <taxon>Malpighiales</taxon>
        <taxon>Euphorbiaceae</taxon>
        <taxon>Crotonoideae</taxon>
        <taxon>Manihoteae</taxon>
        <taxon>Manihot</taxon>
    </lineage>
</organism>
<dbReference type="AlphaFoldDB" id="A0A2C9UM32"/>
<evidence type="ECO:0000313" key="3">
    <source>
        <dbReference type="Proteomes" id="UP000091857"/>
    </source>
</evidence>
<feature type="compositionally biased region" description="Low complexity" evidence="1">
    <location>
        <begin position="160"/>
        <end position="181"/>
    </location>
</feature>
<feature type="region of interest" description="Disordered" evidence="1">
    <location>
        <begin position="160"/>
        <end position="192"/>
    </location>
</feature>
<sequence>MDYGHGCVAEEKRRVVSVLHGDELFFNRVISRNPSVGYSSRVFYYRSGAEGVPFQWEMQPGTPKVQPKEESIPPLSPPPALLSLGLPKPCIDVDQEVNRVSLGSRLKFWRRSKKTKKTQRGSRLGSRSENAVAGGGGGGGCDAFERFEFCSSDGEFMTWSSPRNSSTSSSSSSMSFSNGDSRQSSRLESPARDSIQGIHACSPWNLSSILVSVARRV</sequence>
<gene>
    <name evidence="2" type="ORF">MANES_14G154200v8</name>
</gene>
<dbReference type="OrthoDB" id="1684445at2759"/>
<proteinExistence type="predicted"/>
<keyword evidence="3" id="KW-1185">Reference proteome</keyword>
<evidence type="ECO:0000313" key="2">
    <source>
        <dbReference type="EMBL" id="OAY31946.1"/>
    </source>
</evidence>
<comment type="caution">
    <text evidence="2">The sequence shown here is derived from an EMBL/GenBank/DDBJ whole genome shotgun (WGS) entry which is preliminary data.</text>
</comment>
<reference evidence="3" key="1">
    <citation type="journal article" date="2016" name="Nat. Biotechnol.">
        <title>Sequencing wild and cultivated cassava and related species reveals extensive interspecific hybridization and genetic diversity.</title>
        <authorList>
            <person name="Bredeson J.V."/>
            <person name="Lyons J.B."/>
            <person name="Prochnik S.E."/>
            <person name="Wu G.A."/>
            <person name="Ha C.M."/>
            <person name="Edsinger-Gonzales E."/>
            <person name="Grimwood J."/>
            <person name="Schmutz J."/>
            <person name="Rabbi I.Y."/>
            <person name="Egesi C."/>
            <person name="Nauluvula P."/>
            <person name="Lebot V."/>
            <person name="Ndunguru J."/>
            <person name="Mkamilo G."/>
            <person name="Bart R.S."/>
            <person name="Setter T.L."/>
            <person name="Gleadow R.M."/>
            <person name="Kulakow P."/>
            <person name="Ferguson M.E."/>
            <person name="Rounsley S."/>
            <person name="Rokhsar D.S."/>
        </authorList>
    </citation>
    <scope>NUCLEOTIDE SEQUENCE [LARGE SCALE GENOMIC DNA]</scope>
    <source>
        <strain evidence="3">cv. AM560-2</strain>
    </source>
</reference>
<dbReference type="STRING" id="3983.A0A2C9UM32"/>
<dbReference type="PANTHER" id="PTHR33257:SF6">
    <property type="entry name" value="OXYSTEROL-BINDING 4B-LIKE PROTEIN"/>
    <property type="match status" value="1"/>
</dbReference>
<accession>A0A2C9UM32</accession>
<dbReference type="EMBL" id="CM004400">
    <property type="protein sequence ID" value="OAY31946.1"/>
    <property type="molecule type" value="Genomic_DNA"/>
</dbReference>
<name>A0A2C9UM32_MANES</name>
<feature type="region of interest" description="Disordered" evidence="1">
    <location>
        <begin position="111"/>
        <end position="137"/>
    </location>
</feature>
<feature type="compositionally biased region" description="Basic residues" evidence="1">
    <location>
        <begin position="111"/>
        <end position="120"/>
    </location>
</feature>